<protein>
    <submittedName>
        <fullName evidence="1">Uncharacterized protein</fullName>
    </submittedName>
</protein>
<dbReference type="STRING" id="593907.Celgi_1315"/>
<evidence type="ECO:0000313" key="1">
    <source>
        <dbReference type="EMBL" id="AEI11834.1"/>
    </source>
</evidence>
<evidence type="ECO:0000313" key="2">
    <source>
        <dbReference type="Proteomes" id="UP000000485"/>
    </source>
</evidence>
<dbReference type="RefSeq" id="WP_013883353.1">
    <property type="nucleotide sequence ID" value="NC_015671.1"/>
</dbReference>
<reference evidence="2" key="1">
    <citation type="submission" date="2011-04" db="EMBL/GenBank/DDBJ databases">
        <title>Complete sequence of Cellvibrio gilvus ATCC 13127.</title>
        <authorList>
            <person name="Lucas S."/>
            <person name="Han J."/>
            <person name="Lapidus A."/>
            <person name="Cheng J.-F."/>
            <person name="Goodwin L."/>
            <person name="Pitluck S."/>
            <person name="Peters L."/>
            <person name="Munk A."/>
            <person name="Detter J.C."/>
            <person name="Han C."/>
            <person name="Tapia R."/>
            <person name="Land M."/>
            <person name="Hauser L."/>
            <person name="Kyrpides N."/>
            <person name="Ivanova N."/>
            <person name="Ovchinnikova G."/>
            <person name="Pagani I."/>
            <person name="Mead D."/>
            <person name="Brumm P."/>
            <person name="Woyke T."/>
        </authorList>
    </citation>
    <scope>NUCLEOTIDE SEQUENCE [LARGE SCALE GENOMIC DNA]</scope>
    <source>
        <strain evidence="2">ATCC 13127 / NRRL B-14078</strain>
    </source>
</reference>
<keyword evidence="2" id="KW-1185">Reference proteome</keyword>
<proteinExistence type="predicted"/>
<dbReference type="Proteomes" id="UP000000485">
    <property type="component" value="Chromosome"/>
</dbReference>
<dbReference type="HOGENOM" id="CLU_1560194_0_0_11"/>
<dbReference type="AlphaFoldDB" id="F8A2H7"/>
<gene>
    <name evidence="1" type="ordered locus">Celgi_1315</name>
</gene>
<dbReference type="KEGG" id="cga:Celgi_1315"/>
<accession>F8A2H7</accession>
<name>F8A2H7_CELGA</name>
<sequence>MTAPAAEDREALRRLVERVEIRYRDYAGSAARAEDEGGRWYAEDARDVATMLSGIASDLRAILAARSPQPVTTTVTAIRARDAEVVPRMMPPGGDPLLQAEMDRRWLLADRDRLTSEVDRLARWKAEALDVLDRWETVWKALGQPGAIGCRKPDAARAAVEQLKTQVEGAR</sequence>
<organism evidence="1 2">
    <name type="scientific">Cellulomonas gilvus (strain ATCC 13127 / NRRL B-14078)</name>
    <name type="common">Cellvibrio gilvus</name>
    <dbReference type="NCBI Taxonomy" id="593907"/>
    <lineage>
        <taxon>Bacteria</taxon>
        <taxon>Bacillati</taxon>
        <taxon>Actinomycetota</taxon>
        <taxon>Actinomycetes</taxon>
        <taxon>Micrococcales</taxon>
        <taxon>Cellulomonadaceae</taxon>
        <taxon>Cellulomonas</taxon>
    </lineage>
</organism>
<dbReference type="EMBL" id="CP002665">
    <property type="protein sequence ID" value="AEI11834.1"/>
    <property type="molecule type" value="Genomic_DNA"/>
</dbReference>